<dbReference type="Proteomes" id="UP000011014">
    <property type="component" value="Unassembled WGS sequence"/>
</dbReference>
<proteinExistence type="predicted"/>
<organism evidence="1">
    <name type="scientific">Oikopleura dioica</name>
    <name type="common">Tunicate</name>
    <dbReference type="NCBI Taxonomy" id="34765"/>
    <lineage>
        <taxon>Eukaryota</taxon>
        <taxon>Metazoa</taxon>
        <taxon>Chordata</taxon>
        <taxon>Tunicata</taxon>
        <taxon>Appendicularia</taxon>
        <taxon>Copelata</taxon>
        <taxon>Oikopleuridae</taxon>
        <taxon>Oikopleura</taxon>
    </lineage>
</organism>
<dbReference type="EMBL" id="FN654396">
    <property type="protein sequence ID" value="CBY33115.1"/>
    <property type="molecule type" value="Genomic_DNA"/>
</dbReference>
<evidence type="ECO:0000313" key="1">
    <source>
        <dbReference type="EMBL" id="CBY33115.1"/>
    </source>
</evidence>
<dbReference type="AlphaFoldDB" id="E4YC48"/>
<accession>E4YC48</accession>
<sequence length="334" mass="35064">MIWEFDYTTNAGARSGFETLHLTSDGGFIVGGFINRVNGEFPAFKSGGQVDDGTPVLHKFSPEIANAASVSDPQPTWTYTCDGTNSVTCTLANGSMKNMRVYADSGGEKVVALPTPKSILVIVDVASGAEVAYSGDGINSGFIGDGTANDIEVVLDGNNDVEGFVVTGLRDKFITTDGGETCDGCKVIDGFFTKYKPDLSGKLWDTLIPTGTWPGGINQFAGLTASAFESLVYTECWGMDKVTDTNGAHVGYVAACGTGIEPGCGIHPGAIGTACSTDARTAWRGAITRIDLAGNLVWYRMDSFNDLSASGESASEYIFQAKNGHIVSLTDEGD</sequence>
<gene>
    <name evidence="1" type="ORF">GSOID_T00021009001</name>
</gene>
<reference evidence="1" key="1">
    <citation type="journal article" date="2010" name="Science">
        <title>Plasticity of animal genome architecture unmasked by rapid evolution of a pelagic tunicate.</title>
        <authorList>
            <person name="Denoeud F."/>
            <person name="Henriet S."/>
            <person name="Mungpakdee S."/>
            <person name="Aury J.M."/>
            <person name="Da Silva C."/>
            <person name="Brinkmann H."/>
            <person name="Mikhaleva J."/>
            <person name="Olsen L.C."/>
            <person name="Jubin C."/>
            <person name="Canestro C."/>
            <person name="Bouquet J.M."/>
            <person name="Danks G."/>
            <person name="Poulain J."/>
            <person name="Campsteijn C."/>
            <person name="Adamski M."/>
            <person name="Cross I."/>
            <person name="Yadetie F."/>
            <person name="Muffato M."/>
            <person name="Louis A."/>
            <person name="Butcher S."/>
            <person name="Tsagkogeorga G."/>
            <person name="Konrad A."/>
            <person name="Singh S."/>
            <person name="Jensen M.F."/>
            <person name="Cong E.H."/>
            <person name="Eikeseth-Otteraa H."/>
            <person name="Noel B."/>
            <person name="Anthouard V."/>
            <person name="Porcel B.M."/>
            <person name="Kachouri-Lafond R."/>
            <person name="Nishino A."/>
            <person name="Ugolini M."/>
            <person name="Chourrout P."/>
            <person name="Nishida H."/>
            <person name="Aasland R."/>
            <person name="Huzurbazar S."/>
            <person name="Westhof E."/>
            <person name="Delsuc F."/>
            <person name="Lehrach H."/>
            <person name="Reinhardt R."/>
            <person name="Weissenbach J."/>
            <person name="Roy S.W."/>
            <person name="Artiguenave F."/>
            <person name="Postlethwait J.H."/>
            <person name="Manak J.R."/>
            <person name="Thompson E.M."/>
            <person name="Jaillon O."/>
            <person name="Du Pasquier L."/>
            <person name="Boudinot P."/>
            <person name="Liberles D.A."/>
            <person name="Volff J.N."/>
            <person name="Philippe H."/>
            <person name="Lenhard B."/>
            <person name="Roest Crollius H."/>
            <person name="Wincker P."/>
            <person name="Chourrout D."/>
        </authorList>
    </citation>
    <scope>NUCLEOTIDE SEQUENCE [LARGE SCALE GENOMIC DNA]</scope>
</reference>
<protein>
    <submittedName>
        <fullName evidence="1">Uncharacterized protein</fullName>
    </submittedName>
</protein>
<name>E4YC48_OIKDI</name>